<dbReference type="InterPro" id="IPR020807">
    <property type="entry name" value="PKS_DH"/>
</dbReference>
<dbReference type="Pfam" id="PF21089">
    <property type="entry name" value="PKS_DH_N"/>
    <property type="match status" value="3"/>
</dbReference>
<dbReference type="SUPFAM" id="SSF51735">
    <property type="entry name" value="NAD(P)-binding Rossmann-fold domains"/>
    <property type="match status" value="6"/>
</dbReference>
<dbReference type="InterPro" id="IPR018201">
    <property type="entry name" value="Ketoacyl_synth_AS"/>
</dbReference>
<dbReference type="SUPFAM" id="SSF52151">
    <property type="entry name" value="FabD/lysophospholipase-like"/>
    <property type="match status" value="3"/>
</dbReference>
<dbReference type="Pfam" id="PF14765">
    <property type="entry name" value="PS-DH"/>
    <property type="match status" value="3"/>
</dbReference>
<dbReference type="InterPro" id="IPR016035">
    <property type="entry name" value="Acyl_Trfase/lysoPLipase"/>
</dbReference>
<dbReference type="InterPro" id="IPR042104">
    <property type="entry name" value="PKS_dehydratase_sf"/>
</dbReference>
<feature type="domain" description="Ketosynthase family 3 (KS3)" evidence="12">
    <location>
        <begin position="3499"/>
        <end position="3925"/>
    </location>
</feature>
<dbReference type="Gene3D" id="1.10.1200.10">
    <property type="entry name" value="ACP-like"/>
    <property type="match status" value="3"/>
</dbReference>
<dbReference type="Pfam" id="PF00109">
    <property type="entry name" value="ketoacyl-synt"/>
    <property type="match status" value="3"/>
</dbReference>
<feature type="region of interest" description="N-terminal hotdog fold" evidence="9">
    <location>
        <begin position="4388"/>
        <end position="4513"/>
    </location>
</feature>
<dbReference type="InterPro" id="IPR020841">
    <property type="entry name" value="PKS_Beta-ketoAc_synthase_dom"/>
</dbReference>
<dbReference type="SMART" id="SM00827">
    <property type="entry name" value="PKS_AT"/>
    <property type="match status" value="3"/>
</dbReference>
<dbReference type="EMBL" id="JARHTQ010000003">
    <property type="protein sequence ID" value="MDF2255461.1"/>
    <property type="molecule type" value="Genomic_DNA"/>
</dbReference>
<feature type="domain" description="Ketosynthase family 3 (KS3)" evidence="12">
    <location>
        <begin position="33"/>
        <end position="461"/>
    </location>
</feature>
<dbReference type="InterPro" id="IPR016039">
    <property type="entry name" value="Thiolase-like"/>
</dbReference>
<dbReference type="InterPro" id="IPR057326">
    <property type="entry name" value="KR_dom"/>
</dbReference>
<dbReference type="SMART" id="SM01294">
    <property type="entry name" value="PKS_PP_betabranch"/>
    <property type="match status" value="3"/>
</dbReference>
<proteinExistence type="predicted"/>
<dbReference type="Proteomes" id="UP001220022">
    <property type="component" value="Unassembled WGS sequence"/>
</dbReference>
<dbReference type="SMART" id="SM00825">
    <property type="entry name" value="PKS_KS"/>
    <property type="match status" value="3"/>
</dbReference>
<dbReference type="InterPro" id="IPR049551">
    <property type="entry name" value="PKS_DH_C"/>
</dbReference>
<feature type="active site" description="Proton donor; for dehydratase activity" evidence="9">
    <location>
        <position position="4585"/>
    </location>
</feature>
<dbReference type="SUPFAM" id="SSF55048">
    <property type="entry name" value="Probable ACP-binding domain of malonyl-CoA ACP transacylase"/>
    <property type="match status" value="3"/>
</dbReference>
<dbReference type="InterPro" id="IPR049552">
    <property type="entry name" value="PKS_DH_N"/>
</dbReference>
<feature type="region of interest" description="C-terminal hotdog fold" evidence="9">
    <location>
        <begin position="2813"/>
        <end position="2953"/>
    </location>
</feature>
<dbReference type="InterPro" id="IPR015083">
    <property type="entry name" value="NorB/c/GfsB-D-like_docking"/>
</dbReference>
<name>A0ABT5YV30_9ACTN</name>
<feature type="region of interest" description="N-terminal hotdog fold" evidence="9">
    <location>
        <begin position="938"/>
        <end position="1063"/>
    </location>
</feature>
<dbReference type="Pfam" id="PF08659">
    <property type="entry name" value="KR"/>
    <property type="match status" value="3"/>
</dbReference>
<evidence type="ECO:0000256" key="8">
    <source>
        <dbReference type="ARBA" id="ARBA00023315"/>
    </source>
</evidence>
<sequence>MVNEEKYLDYLKRATADLREARRRLREVEEREQEPIAIVAMSCRYPGDVRSPEDLWELVARGADAVSGYPEDRGWGTDVLYDPEPDADGTAAEYVREGGFLRDAAEFDPAFFGISPREALAMDPQQRLLLETSWEAFERAGIDPAALRGSRTGVFAGVMYHDYAARLFTVPEEVEGFLGNGSSGSIASGRVSYTFGLEGPAVTIDTACSSSLVAVHLAAQALRNGECTLALAGGVTVMSTPGTFTEFSRQRGLALDGRCKSFAQAADGTGWGEGAGMLLLERLSDAQRNGHKVLALVRGSAINQDGASSGLTAPNGPSQQRVIRQALTNARLSTTHIDVVEAHGTGTTLGDPIEAQALLATYGQGRPEGQPLWLGSIKSNVGHTQAAAGVAGIIKMVMAMRHGVLPKTLHVDEPSHNVDWTKGAVSLLTEAREWPETGRPRRAAVSSFGISGTNAHTVLEQAPEEVTGSGDSTGSADSAVSVDAVEAEPRPALPVWPLSAKTRTALQQQAQRLLAHVTAHPEAAATDVGYSLATGRAAFEHRAVVVAGEREAFLAGLAALAEGRPTASVTAGRTQGGKLAFLFTGQGSQRLGMGRELYEAYPVFAEALDAVCGRLELPLRDVLFGADGDLLDQTAYTQPALFAVEVALFRLVESWGLKPDFLSGHSIGELAAAHVAGVLSLDDACALVAARGRLMQQLPGGGAMVAVQASADEVLPLLVDGVSIAAINGPTSAVIAGDEDAVLQIAAAFEAQGRKTKRLTVSHAFHSPHMDGMLAEFRRVAEGLSYEAPRIPIVSNLTGAVVSAEEITAPEFWVRHVREAVRFLDGIRALEAENVTTFVELGPDGVLSAMAQDCVAQPEKAAFVPVLRNGRPESETLASALAEAHVRGVRLAWEEVFAGTGAQRVELPTYAFQRETYWLDSGYPTGDVTSAGLGAADHPLLGAAVALADTDGFLYTGRLALDTHPWLADHTVMDTVLLPGTAFVELAIRAGDQVGCDHLEELTLEAPLALPTTAGVQLQLWVGAPDGSGRRSLAVYSRFEDAAVGEPWVRHASGVLASGGVAASFELGVWPPVGAAAVPVEGLYEGLAAAGLSYGPVFRGVGAAWRRGEEVFAEVELGEEQRSQAGAYGLHPALLDSALHAVGLGDFFAGDGAGGARLPFLWGGVSLHAVGASVLRVRLAPTGQDAVSLWVADGSGQPVASVDSLVLRPVSAEQVRGGRHESLFRVEWANVPAPSAIPAGQWAVLGTQDAGLAAGLPVQRYADLDELVAAVESGSAAVPDVVLVPHTVAVPSAQAVSQATERALDLVRSWLTAERFAASRLVFVTRGAVAAGADEPVNDLTHAAVWGLVRSAQSEHPDRFLLVDLDGSDASLPAVCASGEQEVAVRGGLLRAPRLARTATGGDADARPYDPNGTVLITGATGTLGRLVARHLVTEHGVRRLLLVSRRGERADGAAELADELTELEAEVTWHACDVADRESLSDVLASIPAEHPLTAVVHTAGVLDDGVIDSLTPERVRNVLRPKADAALNLHELTRDLDLSAFVLFSSAAGVFGAPGQANYAAANTFLDALAHHRRALGLPAVSLAWGLWDTDDGMAGGLDSADVSRMNRSGVQGLSADEGLQLLDAGVTLGEPLLVPTRLDLATVRANAATGAVPPLLRGLVRTPARRTAEATDRSALAQSLLGLTAAEQERVLLDLVCTHVAAVLGYDSAHAVEPDRAFKELGFDSLTAVELRNRLGAATGMRLPATLIFDHPTSLVLARHLHSEISGTHGAPGATVTAAGADHDEPIAIVAMSCRFPGGIGTPEDLWAAVAAGRDGITPFPANRGWDVDALYDPDPDHPGTSYTREGGFLHDAGDFDPTFFGISPREALATDPQQRLLLETSWEAFERAGIDPAALRGSRTGVFAGVMYHDYAAVLENTSDAVEGSLGSGSTGSIASGRVSYTFGLEGPAVTIDTACSSSLVALHLAAQALRNGECSLALAGGVTVMATPGTFVGFSRQRGLAADGRCKAFSADADGTGWSEGVGMLLVERLSDAQRNGHPVLAIVRGSAINQDGASNGLTAPNGPSQQRVIRQALANARLTAAEVDAVEAHGTGTTLGDPIEAQALLATYGQERSADQPLWLGSIKSNFGHTQAAAGVAGVIKMVMAMRHGVLPQTLHVDQPSPHVDWSAGAVSLLTEAREWPETGRPRRAAVSSFGISGTNAHTLLEQAPTTTGVGPAEPAVKSPVLPWALSAKSADALRAQAEQLRTRVAADPEVSPADVGYSLATGRAAFEHRAVVVAGQRETFLAGLAALAEGREAAGVIEGSRVGGKLAFLFTGQGSQRLGMGRELYEAYPVFAEALDAVCGRLELPLKDALFGADGDLLDQTAYTQPALFAVEVALFRLVESWGLKPDFVSGHSIGELAAAHVAGVLSLDDACALVAARGRLMQELPGGGAMVAVQAAEDEVTLTDGVSIAAINGPSSVVIAGDEDAVVEIAASFEAQGRKTKRLTVSHAFHSPHMDGMLDAFRAIAEGLTYEAPRIPIVSNLTGAVVSAEEITAPDFWVRHVRDAVRFLDGIRALEAENVTTFVELGPDGVLSAMAQDCVAQPEKAAFVPVLRNGRPEAESLNAAVAQAHVRGVAVDWAAYFSGTGASRVDLPTYAFQRRAYWPRPSDSPSAGDAAGLGLASADHPLLGAAVPLADDDGLVFTGRLSLRTHPWLADHAVMDTVLLPGTAFVELVSHAGNQVGCDHLEELTLQAPLTLPEKGAVRIQLVLGAPDASERRSVALYSRFEDAGVGEPWVRHASGVLAVAGRAPEFDLAVWPPTGAEEVSVDGLYEGLAAAGLSYGPGFRGLSAAWRRGEEIFAEVELAEEQRSQADRYGLHPALLDSALHAVGLGDFFADADAGARLPFAWSGVSLHAVGASVLRVRVSADGQDTVSLAVADGTGQPVASVESLVLRGVSAEQLRQVRHESLFRVDWTELTVAEAGERPTYATLGAEGLAGLPTALPGNVVVDALTSAVAVSVEVVHAATRRALALLQEWLADERFTASRLVFVTHGPEDLAGAAVRGLVRSAQSENPGRFVLVDLDPSVSALDPALLGLAEQELAVRGGRVLVPRLTRLIAGAADVRPHDANGTVLITGATGTLGGLVARHLVTEHGVRHLLLTSRRGMDAEGAAQLATELGALGADVSLAACDVADRPALAELLDSIPAERPLTAVIHTAGVLDDGIIESLTAERVERVLRPKVDAALNLHELTRELDLSAFVLFSSAAGVFGNAGQANYAAANAFLDALAQHRRAQGLPAQSLAWGLWAESGSMTAELGDADLGRMNRGGVSALSTEEGLQLLDAAYGSAAEALLVPIRLDTAALRGRASEAVPPLLRALVRTTVRRTAEGTERAQNGSLAQRLAAAPTAEQDAALLELVRTQVAAVLGYSGAEEVGPDRSFRELGFDSLSAVELRNRLGATTDLRLPATLVFDYPTPVVLADFLRTEVLGAAPEAVDKAVTVVAADDEPIAIVGLGCRYPGGVQTPEDLWRLVMDGRDAIGAFPTDRGWHLDALYDADPDRTGTSYAREGGFVHDAASFDPAFFGISPREAVAMDPQQRLLLETSWEAFERAGIDPAALRGSRTGVFAGVMYHDYASRLPVLPEGVEGFLGTGNAASVISGRLAYTFGLEGPAVTVDTACSSSLVALHLAVQALRNGECSLALAGGVTVMATPAPFVEFSRQRGLAADGRCKAFSADADGTGWSEGAGMLLVERLSDARRNGHPVLAIVRGSAVNQDGASNGLTAPNGPSQQRVIRQALANARLTAADVDVVEAHGTGTTLGDPIEAQALLATYGQERSDDQPLWLGSIKSNMGHTQAAAGVAGIIKMVMAMRHGVLPRTLHVDEPTPHVDWAAGAVSLLGDSLPWPETGRPRRAAVSSFGFSGTNAHTIIEQAPTVADDSQSAPLAPLPVLPLVLSGKTEDALRAQAERLRSHVAEVDLLELADVAYSLATTRSALDRRAALIVGDRDELLRGLDALMQGAAALGVVQGTASAGKTAFLFTGQGSQRLGMGRELYEAYPVFAEALDAVCERFELPLKDVLFGTDSEVLDQTAYTQPALFAVEVALFRLVESWGIRPDFLSGHSIGELAAAHVAGVLSLDDACALVAARGRLMQELPGGGAMVAVQAAEDEITLTEGVSIAAVNGPTSVVIAGDEAKVLEIAAAFEAQGRKTKRLTVSHAFHSPHMDGMLDAFRAVAAGLTFNAPRIPIVSNLTGAVVSAEEVTAPDFWVRHVREAVRFLDGIRTLEAQNVTTFVELGPDGVLSAMAQDCVTQPEKAASFVPVLRTGRPEPETLTAALAQVHVNGIAVDWQAYFTGTGARRVDLPTYAFQRQRYWLEAPAGLVGDVVSAGLGEARHPLLGAAVELPDSDGFLFTGRLSLDTHPWLADHTVSGAVLVPGAALVELAIRAGDQVGCDVLDELTLEAPLILPERGAVHLRVTVGEPDGSGRRTLDLYSRPQDAPTDEPWTRHASGALASGTHQPTALTEWPPADAESVDVQGLYEDLAAIGLGYGPLFQGLRAAWRRGDEVFAEVALSEEQHAEAGAFGLHPALLDAALHAVSLGDFFAGDTAGQARLPFAWDGVRLYAEGASALRVRVSAAGQDAVALAVADETGQAVISVDSLVLRPLAADQLAAARAGQPHHESLFRIDWSLLATSSDADEDGRWAVVGSDDLKLSAALEMAGGRVAGYRDLSALAEAVAAGDAAPDVVFVSYVPDLAYASEVATATHTATGQALDLVREWLADERFASDGLADTRLAVVTRGAVAVGAEEDVDDLVHSAVWGLVRSAQAEHPGRFVLIDLDGEDASLQELTAALTLDASDETQLAVRAGSVYAPRLARVAAVDDAPLPELDPDGTVLITGATGTLGGLLARHLVTERGVRHLLLTSRRGASADGATELGAELAELGAQVSWAACDAADRAALDGVLGAIPAEHPLTAVIHTAGVLDDGVVESLTAERVERVLRPKVDAALNLHELTRELDLSAFVLFSSAAGVFGNAGQANYAAANTFLDALAQHRRAQGLPAQSLAWGLWDDEGGMAATLADADRQRITRGSMAALSTDEGLALFDAAGALDDSLLVAARLDLDGLRAQSGAGAVPPLLRGLIRTPRRRTASGGSAAAGAATTLAERLAGLPAAERDRVLLDLVRTQVAGVLGHDGAAAIEPDAAFKELGFDSLTAVELRNRLGAATGLRLAATLIFDYPTPTALAEHLRTALPLTEGPSVFDELDRLEATLAGMASGEATSDRVNRSRVTMRLQALMAKWHDAQEATADSAVDDDHDLETATDDELFDLLDDELGSS</sequence>
<keyword evidence="5" id="KW-0808">Transferase</keyword>
<keyword evidence="8" id="KW-0012">Acyltransferase</keyword>
<comment type="pathway">
    <text evidence="2">Antibiotic biosynthesis.</text>
</comment>
<feature type="domain" description="PKS/mFAS DH" evidence="13">
    <location>
        <begin position="938"/>
        <end position="1216"/>
    </location>
</feature>
<dbReference type="Pfam" id="PF16197">
    <property type="entry name" value="KAsynt_C_assoc"/>
    <property type="match status" value="1"/>
</dbReference>
<dbReference type="CDD" id="cd08956">
    <property type="entry name" value="KR_3_FAS_SDR_x"/>
    <property type="match status" value="3"/>
</dbReference>
<dbReference type="InterPro" id="IPR049900">
    <property type="entry name" value="PKS_mFAS_DH"/>
</dbReference>
<feature type="domain" description="Carrier" evidence="11">
    <location>
        <begin position="5172"/>
        <end position="5247"/>
    </location>
</feature>
<dbReference type="SMART" id="SM00826">
    <property type="entry name" value="PKS_DH"/>
    <property type="match status" value="3"/>
</dbReference>
<dbReference type="InterPro" id="IPR036736">
    <property type="entry name" value="ACP-like_sf"/>
</dbReference>
<dbReference type="Gene3D" id="3.10.129.110">
    <property type="entry name" value="Polyketide synthase dehydratase"/>
    <property type="match status" value="3"/>
</dbReference>
<dbReference type="Pfam" id="PF22953">
    <property type="entry name" value="SpnB_Rossmann"/>
    <property type="match status" value="3"/>
</dbReference>
<dbReference type="RefSeq" id="WP_275809905.1">
    <property type="nucleotide sequence ID" value="NZ_BAAANM010000045.1"/>
</dbReference>
<feature type="active site" description="Proton acceptor; for dehydratase activity" evidence="9">
    <location>
        <position position="4420"/>
    </location>
</feature>
<keyword evidence="15" id="KW-1185">Reference proteome</keyword>
<dbReference type="InterPro" id="IPR016036">
    <property type="entry name" value="Malonyl_transacylase_ACP-bd"/>
</dbReference>
<feature type="region of interest" description="C-terminal hotdog fold" evidence="9">
    <location>
        <begin position="4524"/>
        <end position="4665"/>
    </location>
</feature>
<dbReference type="InterPro" id="IPR001227">
    <property type="entry name" value="Ac_transferase_dom_sf"/>
</dbReference>
<dbReference type="InterPro" id="IPR020806">
    <property type="entry name" value="PKS_PP-bd"/>
</dbReference>
<keyword evidence="4" id="KW-0597">Phosphoprotein</keyword>
<dbReference type="InterPro" id="IPR036291">
    <property type="entry name" value="NAD(P)-bd_dom_sf"/>
</dbReference>
<evidence type="ECO:0000256" key="9">
    <source>
        <dbReference type="PROSITE-ProRule" id="PRU01363"/>
    </source>
</evidence>
<keyword evidence="6" id="KW-0045">Antibiotic biosynthesis</keyword>
<feature type="region of interest" description="Disordered" evidence="10">
    <location>
        <begin position="4479"/>
        <end position="4513"/>
    </location>
</feature>
<dbReference type="Pfam" id="PF02801">
    <property type="entry name" value="Ketoacyl-synt_C"/>
    <property type="match status" value="3"/>
</dbReference>
<dbReference type="SMART" id="SM00823">
    <property type="entry name" value="PKS_PP"/>
    <property type="match status" value="3"/>
</dbReference>
<feature type="active site" description="Proton acceptor; for dehydratase activity" evidence="9">
    <location>
        <position position="2708"/>
    </location>
</feature>
<dbReference type="PROSITE" id="PS00012">
    <property type="entry name" value="PHOSPHOPANTETHEINE"/>
    <property type="match status" value="3"/>
</dbReference>
<evidence type="ECO:0000256" key="6">
    <source>
        <dbReference type="ARBA" id="ARBA00023194"/>
    </source>
</evidence>
<dbReference type="PROSITE" id="PS50075">
    <property type="entry name" value="CARRIER"/>
    <property type="match status" value="3"/>
</dbReference>
<evidence type="ECO:0000256" key="7">
    <source>
        <dbReference type="ARBA" id="ARBA00023268"/>
    </source>
</evidence>
<dbReference type="CDD" id="cd00833">
    <property type="entry name" value="PKS"/>
    <property type="match status" value="3"/>
</dbReference>
<evidence type="ECO:0000256" key="3">
    <source>
        <dbReference type="ARBA" id="ARBA00022450"/>
    </source>
</evidence>
<feature type="active site" description="Proton acceptor; for dehydratase activity" evidence="9">
    <location>
        <position position="970"/>
    </location>
</feature>
<dbReference type="PROSITE" id="PS52019">
    <property type="entry name" value="PKS_MFAS_DH"/>
    <property type="match status" value="3"/>
</dbReference>
<feature type="domain" description="Carrier" evidence="11">
    <location>
        <begin position="3405"/>
        <end position="3480"/>
    </location>
</feature>
<evidence type="ECO:0000256" key="2">
    <source>
        <dbReference type="ARBA" id="ARBA00004792"/>
    </source>
</evidence>
<dbReference type="Pfam" id="PF00698">
    <property type="entry name" value="Acyl_transf_1"/>
    <property type="match status" value="3"/>
</dbReference>
<dbReference type="SMART" id="SM00822">
    <property type="entry name" value="PKS_KR"/>
    <property type="match status" value="3"/>
</dbReference>
<evidence type="ECO:0000259" key="11">
    <source>
        <dbReference type="PROSITE" id="PS50075"/>
    </source>
</evidence>
<evidence type="ECO:0000256" key="1">
    <source>
        <dbReference type="ARBA" id="ARBA00001957"/>
    </source>
</evidence>
<evidence type="ECO:0000259" key="13">
    <source>
        <dbReference type="PROSITE" id="PS52019"/>
    </source>
</evidence>
<evidence type="ECO:0000313" key="15">
    <source>
        <dbReference type="Proteomes" id="UP001220022"/>
    </source>
</evidence>
<dbReference type="InterPro" id="IPR014031">
    <property type="entry name" value="Ketoacyl_synth_C"/>
</dbReference>
<dbReference type="SUPFAM" id="SSF47336">
    <property type="entry name" value="ACP-like"/>
    <property type="match status" value="3"/>
</dbReference>
<dbReference type="InterPro" id="IPR013968">
    <property type="entry name" value="PKS_KR"/>
</dbReference>
<protein>
    <submittedName>
        <fullName evidence="14">Type I polyketide synthase</fullName>
    </submittedName>
</protein>
<feature type="domain" description="PKS/mFAS DH" evidence="13">
    <location>
        <begin position="4388"/>
        <end position="4665"/>
    </location>
</feature>
<dbReference type="PROSITE" id="PS00606">
    <property type="entry name" value="KS3_1"/>
    <property type="match status" value="3"/>
</dbReference>
<dbReference type="InterPro" id="IPR055123">
    <property type="entry name" value="SpnB-like_Rossmann"/>
</dbReference>
<dbReference type="InterPro" id="IPR014030">
    <property type="entry name" value="Ketoacyl_synth_N"/>
</dbReference>
<dbReference type="InterPro" id="IPR014043">
    <property type="entry name" value="Acyl_transferase_dom"/>
</dbReference>
<reference evidence="14 15" key="1">
    <citation type="submission" date="2023-03" db="EMBL/GenBank/DDBJ databases">
        <title>Draft genome sequence of type strain Streptomyces ferralitis JCM 14344.</title>
        <authorList>
            <person name="Klaysubun C."/>
            <person name="Duangmal K."/>
        </authorList>
    </citation>
    <scope>NUCLEOTIDE SEQUENCE [LARGE SCALE GENOMIC DNA]</scope>
    <source>
        <strain evidence="14 15">JCM 14344</strain>
    </source>
</reference>
<comment type="caution">
    <text evidence="14">The sequence shown here is derived from an EMBL/GenBank/DDBJ whole genome shotgun (WGS) entry which is preliminary data.</text>
</comment>
<dbReference type="Gene3D" id="3.40.366.10">
    <property type="entry name" value="Malonyl-Coenzyme A Acyl Carrier Protein, domain 2"/>
    <property type="match status" value="3"/>
</dbReference>
<dbReference type="Gene3D" id="3.40.50.720">
    <property type="entry name" value="NAD(P)-binding Rossmann-like Domain"/>
    <property type="match status" value="3"/>
</dbReference>
<dbReference type="SUPFAM" id="SSF53901">
    <property type="entry name" value="Thiolase-like"/>
    <property type="match status" value="3"/>
</dbReference>
<dbReference type="InterPro" id="IPR050091">
    <property type="entry name" value="PKS_NRPS_Biosynth_Enz"/>
</dbReference>
<feature type="domain" description="Ketosynthase family 3 (KS3)" evidence="12">
    <location>
        <begin position="1787"/>
        <end position="2213"/>
    </location>
</feature>
<accession>A0ABT5YV30</accession>
<keyword evidence="7" id="KW-0511">Multifunctional enzyme</keyword>
<evidence type="ECO:0000256" key="4">
    <source>
        <dbReference type="ARBA" id="ARBA00022553"/>
    </source>
</evidence>
<feature type="region of interest" description="C-terminal hotdog fold" evidence="9">
    <location>
        <begin position="1075"/>
        <end position="1216"/>
    </location>
</feature>
<comment type="cofactor">
    <cofactor evidence="1">
        <name>pantetheine 4'-phosphate</name>
        <dbReference type="ChEBI" id="CHEBI:47942"/>
    </cofactor>
</comment>
<feature type="domain" description="Carrier" evidence="11">
    <location>
        <begin position="1693"/>
        <end position="1768"/>
    </location>
</feature>
<feature type="active site" description="Proton donor; for dehydratase activity" evidence="9">
    <location>
        <position position="2874"/>
    </location>
</feature>
<dbReference type="Pfam" id="PF22621">
    <property type="entry name" value="CurL-like_PKS_C"/>
    <property type="match status" value="2"/>
</dbReference>
<dbReference type="Gene3D" id="3.30.70.3290">
    <property type="match status" value="3"/>
</dbReference>
<dbReference type="PANTHER" id="PTHR43775">
    <property type="entry name" value="FATTY ACID SYNTHASE"/>
    <property type="match status" value="1"/>
</dbReference>
<dbReference type="PROSITE" id="PS52004">
    <property type="entry name" value="KS3_2"/>
    <property type="match status" value="3"/>
</dbReference>
<dbReference type="InterPro" id="IPR009081">
    <property type="entry name" value="PP-bd_ACP"/>
</dbReference>
<dbReference type="Pfam" id="PF08990">
    <property type="entry name" value="Docking"/>
    <property type="match status" value="1"/>
</dbReference>
<dbReference type="Gene3D" id="3.40.47.10">
    <property type="match status" value="3"/>
</dbReference>
<dbReference type="Pfam" id="PF00550">
    <property type="entry name" value="PP-binding"/>
    <property type="match status" value="3"/>
</dbReference>
<keyword evidence="3" id="KW-0596">Phosphopantetheine</keyword>
<organism evidence="14 15">
    <name type="scientific">Streptantibioticus ferralitis</name>
    <dbReference type="NCBI Taxonomy" id="236510"/>
    <lineage>
        <taxon>Bacteria</taxon>
        <taxon>Bacillati</taxon>
        <taxon>Actinomycetota</taxon>
        <taxon>Actinomycetes</taxon>
        <taxon>Kitasatosporales</taxon>
        <taxon>Streptomycetaceae</taxon>
        <taxon>Streptantibioticus</taxon>
    </lineage>
</organism>
<dbReference type="InterPro" id="IPR032821">
    <property type="entry name" value="PKS_assoc"/>
</dbReference>
<dbReference type="PANTHER" id="PTHR43775:SF51">
    <property type="entry name" value="INACTIVE PHENOLPHTHIOCEROL SYNTHESIS POLYKETIDE SYNTHASE TYPE I PKS1-RELATED"/>
    <property type="match status" value="1"/>
</dbReference>
<evidence type="ECO:0000313" key="14">
    <source>
        <dbReference type="EMBL" id="MDF2255461.1"/>
    </source>
</evidence>
<evidence type="ECO:0000259" key="12">
    <source>
        <dbReference type="PROSITE" id="PS52004"/>
    </source>
</evidence>
<feature type="region of interest" description="N-terminal hotdog fold" evidence="9">
    <location>
        <begin position="2676"/>
        <end position="2801"/>
    </location>
</feature>
<gene>
    <name evidence="14" type="ORF">P2L57_06900</name>
</gene>
<evidence type="ECO:0000256" key="5">
    <source>
        <dbReference type="ARBA" id="ARBA00022679"/>
    </source>
</evidence>
<feature type="domain" description="PKS/mFAS DH" evidence="13">
    <location>
        <begin position="2676"/>
        <end position="2953"/>
    </location>
</feature>
<feature type="active site" description="Proton donor; for dehydratase activity" evidence="9">
    <location>
        <position position="1136"/>
    </location>
</feature>
<evidence type="ECO:0000256" key="10">
    <source>
        <dbReference type="SAM" id="MobiDB-lite"/>
    </source>
</evidence>
<dbReference type="InterPro" id="IPR006162">
    <property type="entry name" value="Ppantetheine_attach_site"/>
</dbReference>